<evidence type="ECO:0000313" key="1">
    <source>
        <dbReference type="EMBL" id="NMG74256.1"/>
    </source>
</evidence>
<dbReference type="EMBL" id="WTVQ01000007">
    <property type="protein sequence ID" value="NMG74256.1"/>
    <property type="molecule type" value="Genomic_DNA"/>
</dbReference>
<dbReference type="InterPro" id="IPR029069">
    <property type="entry name" value="HotDog_dom_sf"/>
</dbReference>
<keyword evidence="2" id="KW-1185">Reference proteome</keyword>
<dbReference type="Gene3D" id="3.10.129.10">
    <property type="entry name" value="Hotdog Thioesterase"/>
    <property type="match status" value="1"/>
</dbReference>
<dbReference type="Proteomes" id="UP000648984">
    <property type="component" value="Unassembled WGS sequence"/>
</dbReference>
<comment type="caution">
    <text evidence="1">The sequence shown here is derived from an EMBL/GenBank/DDBJ whole genome shotgun (WGS) entry which is preliminary data.</text>
</comment>
<proteinExistence type="predicted"/>
<dbReference type="InterPro" id="IPR027961">
    <property type="entry name" value="DUF4442"/>
</dbReference>
<organism evidence="1 2">
    <name type="scientific">Aromatoleum diolicum</name>
    <dbReference type="NCBI Taxonomy" id="75796"/>
    <lineage>
        <taxon>Bacteria</taxon>
        <taxon>Pseudomonadati</taxon>
        <taxon>Pseudomonadota</taxon>
        <taxon>Betaproteobacteria</taxon>
        <taxon>Rhodocyclales</taxon>
        <taxon>Rhodocyclaceae</taxon>
        <taxon>Aromatoleum</taxon>
    </lineage>
</organism>
<evidence type="ECO:0000313" key="2">
    <source>
        <dbReference type="Proteomes" id="UP000648984"/>
    </source>
</evidence>
<gene>
    <name evidence="1" type="ORF">GPA25_05740</name>
</gene>
<name>A0ABX1Q7B4_9RHOO</name>
<accession>A0ABX1Q7B4</accession>
<dbReference type="SUPFAM" id="SSF54637">
    <property type="entry name" value="Thioesterase/thiol ester dehydrase-isomerase"/>
    <property type="match status" value="1"/>
</dbReference>
<dbReference type="RefSeq" id="WP_169259413.1">
    <property type="nucleotide sequence ID" value="NZ_WTVQ01000007.1"/>
</dbReference>
<sequence length="177" mass="20176">MRPKILDRIPPRFRAALLRIGFNLYPSYRATGGRVIHVSRDLRTIRVMLRHSWRTVNPAGALFGGALYAAADPMFAMLLALQLGDDVVVWDKSGQIRYRRPGRSHLFADFHVTDEDVEAVRRALREGGETERTFCVELKDRHGETHVELEKTVYIATKAYYKAKIERRDAAPGNAAR</sequence>
<dbReference type="Pfam" id="PF14539">
    <property type="entry name" value="DUF4442"/>
    <property type="match status" value="1"/>
</dbReference>
<reference evidence="1 2" key="1">
    <citation type="submission" date="2019-12" db="EMBL/GenBank/DDBJ databases">
        <title>Comparative genomics gives insights into the taxonomy of the Azoarcus-Aromatoleum group and reveals separate origins of nif in the plant-associated Azoarcus and non-plant-associated Aromatoleum sub-groups.</title>
        <authorList>
            <person name="Lafos M."/>
            <person name="Maluk M."/>
            <person name="Batista M."/>
            <person name="Junghare M."/>
            <person name="Carmona M."/>
            <person name="Faoro H."/>
            <person name="Cruz L.M."/>
            <person name="Battistoni F."/>
            <person name="De Souza E."/>
            <person name="Pedrosa F."/>
            <person name="Chen W.-M."/>
            <person name="Poole P.S."/>
            <person name="Dixon R.A."/>
            <person name="James E.K."/>
        </authorList>
    </citation>
    <scope>NUCLEOTIDE SEQUENCE [LARGE SCALE GENOMIC DNA]</scope>
    <source>
        <strain evidence="1 2">22Lin</strain>
    </source>
</reference>
<protein>
    <submittedName>
        <fullName evidence="1">DUF4442 domain-containing protein</fullName>
    </submittedName>
</protein>